<accession>A0ABM0PEU0</accession>
<dbReference type="Pfam" id="PF14223">
    <property type="entry name" value="Retrotran_gag_2"/>
    <property type="match status" value="1"/>
</dbReference>
<dbReference type="PANTHER" id="PTHR35317:SF23">
    <property type="entry name" value="OS04G0629600 PROTEIN"/>
    <property type="match status" value="1"/>
</dbReference>
<keyword evidence="3" id="KW-1185">Reference proteome</keyword>
<dbReference type="PROSITE" id="PS50158">
    <property type="entry name" value="ZF_CCHC"/>
    <property type="match status" value="1"/>
</dbReference>
<keyword evidence="1" id="KW-0862">Zinc</keyword>
<name>A0ABM0PEU0_PRUMU</name>
<dbReference type="InterPro" id="IPR036875">
    <property type="entry name" value="Znf_CCHC_sf"/>
</dbReference>
<dbReference type="Pfam" id="PF22936">
    <property type="entry name" value="Pol_BBD"/>
    <property type="match status" value="1"/>
</dbReference>
<evidence type="ECO:0000256" key="1">
    <source>
        <dbReference type="PROSITE-ProRule" id="PRU00047"/>
    </source>
</evidence>
<evidence type="ECO:0000313" key="4">
    <source>
        <dbReference type="RefSeq" id="XP_008238606.1"/>
    </source>
</evidence>
<dbReference type="GeneID" id="103337221"/>
<dbReference type="InterPro" id="IPR054722">
    <property type="entry name" value="PolX-like_BBD"/>
</dbReference>
<organism evidence="3 4">
    <name type="scientific">Prunus mume</name>
    <name type="common">Japanese apricot</name>
    <name type="synonym">Armeniaca mume</name>
    <dbReference type="NCBI Taxonomy" id="102107"/>
    <lineage>
        <taxon>Eukaryota</taxon>
        <taxon>Viridiplantae</taxon>
        <taxon>Streptophyta</taxon>
        <taxon>Embryophyta</taxon>
        <taxon>Tracheophyta</taxon>
        <taxon>Spermatophyta</taxon>
        <taxon>Magnoliopsida</taxon>
        <taxon>eudicotyledons</taxon>
        <taxon>Gunneridae</taxon>
        <taxon>Pentapetalae</taxon>
        <taxon>rosids</taxon>
        <taxon>fabids</taxon>
        <taxon>Rosales</taxon>
        <taxon>Rosaceae</taxon>
        <taxon>Amygdaloideae</taxon>
        <taxon>Amygdaleae</taxon>
        <taxon>Prunus</taxon>
    </lineage>
</organism>
<evidence type="ECO:0000259" key="2">
    <source>
        <dbReference type="PROSITE" id="PS50158"/>
    </source>
</evidence>
<protein>
    <submittedName>
        <fullName evidence="4">Uncharacterized protein LOC103337221</fullName>
    </submittedName>
</protein>
<feature type="domain" description="CCHC-type" evidence="2">
    <location>
        <begin position="141"/>
        <end position="155"/>
    </location>
</feature>
<reference evidence="3" key="1">
    <citation type="journal article" date="2012" name="Nat. Commun.">
        <title>The genome of Prunus mume.</title>
        <authorList>
            <person name="Zhang Q."/>
            <person name="Chen W."/>
            <person name="Sun L."/>
            <person name="Zhao F."/>
            <person name="Huang B."/>
            <person name="Yang W."/>
            <person name="Tao Y."/>
            <person name="Wang J."/>
            <person name="Yuan Z."/>
            <person name="Fan G."/>
            <person name="Xing Z."/>
            <person name="Han C."/>
            <person name="Pan H."/>
            <person name="Zhong X."/>
            <person name="Shi W."/>
            <person name="Liang X."/>
            <person name="Du D."/>
            <person name="Sun F."/>
            <person name="Xu Z."/>
            <person name="Hao R."/>
            <person name="Lv T."/>
            <person name="Lv Y."/>
            <person name="Zheng Z."/>
            <person name="Sun M."/>
            <person name="Luo L."/>
            <person name="Cai M."/>
            <person name="Gao Y."/>
            <person name="Wang J."/>
            <person name="Yin Y."/>
            <person name="Xu X."/>
            <person name="Cheng T."/>
            <person name="Wang J."/>
        </authorList>
    </citation>
    <scope>NUCLEOTIDE SEQUENCE [LARGE SCALE GENOMIC DNA]</scope>
</reference>
<keyword evidence="1" id="KW-0863">Zinc-finger</keyword>
<keyword evidence="1" id="KW-0479">Metal-binding</keyword>
<reference evidence="4" key="2">
    <citation type="submission" date="2025-08" db="UniProtKB">
        <authorList>
            <consortium name="RefSeq"/>
        </authorList>
    </citation>
    <scope>IDENTIFICATION</scope>
</reference>
<dbReference type="InterPro" id="IPR001878">
    <property type="entry name" value="Znf_CCHC"/>
</dbReference>
<dbReference type="Proteomes" id="UP000694861">
    <property type="component" value="Linkage group LG7"/>
</dbReference>
<dbReference type="SUPFAM" id="SSF57756">
    <property type="entry name" value="Retrovirus zinc finger-like domains"/>
    <property type="match status" value="1"/>
</dbReference>
<gene>
    <name evidence="4" type="primary">LOC103337221</name>
</gene>
<evidence type="ECO:0000313" key="3">
    <source>
        <dbReference type="Proteomes" id="UP000694861"/>
    </source>
</evidence>
<sequence length="293" mass="33122">MKTILKSHGLWDLVENGFDSSDPKKEKKKIEESEVAEVEKLTMAEILMKDARALRLFDIMNQMKSYGEDLSREKVVQKLLISLPRSYDPICSMIEHSKDLETLEVQKVVAFLKSFELRLDRHAKDSTERAFASLNVGGKPKCTGCGKFGHVLRDCNGNKTIQKVNYANQVEETSDERLLVNIQRNLTSKVKMGTGEIVHVAGKGTLVMETKLGMKHIQEVMLVPGLKENFLSVGQMVDHGYYLMFGGNVVNIFDGWSLNNLVIRVQMTNNRFFPLTIMPANQLALKANVTHYL</sequence>
<dbReference type="RefSeq" id="XP_008238606.1">
    <property type="nucleotide sequence ID" value="XM_008240384.1"/>
</dbReference>
<dbReference type="PANTHER" id="PTHR35317">
    <property type="entry name" value="OS04G0629600 PROTEIN"/>
    <property type="match status" value="1"/>
</dbReference>
<proteinExistence type="predicted"/>